<evidence type="ECO:0000313" key="5">
    <source>
        <dbReference type="Proteomes" id="UP000800094"/>
    </source>
</evidence>
<proteinExistence type="predicted"/>
<evidence type="ECO:0000256" key="2">
    <source>
        <dbReference type="SAM" id="SignalP"/>
    </source>
</evidence>
<organism evidence="4 5">
    <name type="scientific">Trematosphaeria pertusa</name>
    <dbReference type="NCBI Taxonomy" id="390896"/>
    <lineage>
        <taxon>Eukaryota</taxon>
        <taxon>Fungi</taxon>
        <taxon>Dikarya</taxon>
        <taxon>Ascomycota</taxon>
        <taxon>Pezizomycotina</taxon>
        <taxon>Dothideomycetes</taxon>
        <taxon>Pleosporomycetidae</taxon>
        <taxon>Pleosporales</taxon>
        <taxon>Massarineae</taxon>
        <taxon>Trematosphaeriaceae</taxon>
        <taxon>Trematosphaeria</taxon>
    </lineage>
</organism>
<dbReference type="EMBL" id="ML987197">
    <property type="protein sequence ID" value="KAF2247346.1"/>
    <property type="molecule type" value="Genomic_DNA"/>
</dbReference>
<feature type="domain" description="DUF7492" evidence="3">
    <location>
        <begin position="19"/>
        <end position="284"/>
    </location>
</feature>
<keyword evidence="5" id="KW-1185">Reference proteome</keyword>
<dbReference type="Pfam" id="PF24320">
    <property type="entry name" value="DUF7492"/>
    <property type="match status" value="1"/>
</dbReference>
<dbReference type="OrthoDB" id="64281at2759"/>
<evidence type="ECO:0000256" key="1">
    <source>
        <dbReference type="SAM" id="MobiDB-lite"/>
    </source>
</evidence>
<feature type="region of interest" description="Disordered" evidence="1">
    <location>
        <begin position="74"/>
        <end position="93"/>
    </location>
</feature>
<dbReference type="AlphaFoldDB" id="A0A6A6IAC7"/>
<reference evidence="4" key="1">
    <citation type="journal article" date="2020" name="Stud. Mycol.">
        <title>101 Dothideomycetes genomes: a test case for predicting lifestyles and emergence of pathogens.</title>
        <authorList>
            <person name="Haridas S."/>
            <person name="Albert R."/>
            <person name="Binder M."/>
            <person name="Bloem J."/>
            <person name="Labutti K."/>
            <person name="Salamov A."/>
            <person name="Andreopoulos B."/>
            <person name="Baker S."/>
            <person name="Barry K."/>
            <person name="Bills G."/>
            <person name="Bluhm B."/>
            <person name="Cannon C."/>
            <person name="Castanera R."/>
            <person name="Culley D."/>
            <person name="Daum C."/>
            <person name="Ezra D."/>
            <person name="Gonzalez J."/>
            <person name="Henrissat B."/>
            <person name="Kuo A."/>
            <person name="Liang C."/>
            <person name="Lipzen A."/>
            <person name="Lutzoni F."/>
            <person name="Magnuson J."/>
            <person name="Mondo S."/>
            <person name="Nolan M."/>
            <person name="Ohm R."/>
            <person name="Pangilinan J."/>
            <person name="Park H.-J."/>
            <person name="Ramirez L."/>
            <person name="Alfaro M."/>
            <person name="Sun H."/>
            <person name="Tritt A."/>
            <person name="Yoshinaga Y."/>
            <person name="Zwiers L.-H."/>
            <person name="Turgeon B."/>
            <person name="Goodwin S."/>
            <person name="Spatafora J."/>
            <person name="Crous P."/>
            <person name="Grigoriev I."/>
        </authorList>
    </citation>
    <scope>NUCLEOTIDE SEQUENCE</scope>
    <source>
        <strain evidence="4">CBS 122368</strain>
    </source>
</reference>
<dbReference type="RefSeq" id="XP_033682350.1">
    <property type="nucleotide sequence ID" value="XM_033831071.1"/>
</dbReference>
<dbReference type="GeneID" id="54584401"/>
<feature type="compositionally biased region" description="Polar residues" evidence="1">
    <location>
        <begin position="336"/>
        <end position="347"/>
    </location>
</feature>
<feature type="region of interest" description="Disordered" evidence="1">
    <location>
        <begin position="310"/>
        <end position="355"/>
    </location>
</feature>
<feature type="signal peptide" evidence="2">
    <location>
        <begin position="1"/>
        <end position="20"/>
    </location>
</feature>
<keyword evidence="2" id="KW-0732">Signal</keyword>
<feature type="compositionally biased region" description="Low complexity" evidence="1">
    <location>
        <begin position="310"/>
        <end position="335"/>
    </location>
</feature>
<protein>
    <recommendedName>
        <fullName evidence="3">DUF7492 domain-containing protein</fullName>
    </recommendedName>
</protein>
<evidence type="ECO:0000313" key="4">
    <source>
        <dbReference type="EMBL" id="KAF2247346.1"/>
    </source>
</evidence>
<evidence type="ECO:0000259" key="3">
    <source>
        <dbReference type="Pfam" id="PF24320"/>
    </source>
</evidence>
<gene>
    <name evidence="4" type="ORF">BU26DRAFT_532018</name>
</gene>
<feature type="compositionally biased region" description="Polar residues" evidence="1">
    <location>
        <begin position="74"/>
        <end position="89"/>
    </location>
</feature>
<feature type="chain" id="PRO_5025626169" description="DUF7492 domain-containing protein" evidence="2">
    <location>
        <begin position="21"/>
        <end position="397"/>
    </location>
</feature>
<dbReference type="Proteomes" id="UP000800094">
    <property type="component" value="Unassembled WGS sequence"/>
</dbReference>
<dbReference type="InterPro" id="IPR055915">
    <property type="entry name" value="DUF7492"/>
</dbReference>
<name>A0A6A6IAC7_9PLEO</name>
<sequence>MRGVLTAAIAALGVAPLAAGHTWIEQLRNINDQGQYVGEYGYPRGMVSKTDPGFDGFSMNWLLPETTSGSPYINESTPLCHPSQRQQKQSQEKYPRLQAVPGKFIAMRYMENGHVSLPDNQQGKPEKGGTVFVYGTTQPKEDENLVDVLRWTQDGQGGDKRGVLLNMNDYDDGRCYEKNDSPISLARQKSDPNFAMGQVSDGPGNYPLFCESNAAVPKDTQTGKPYTIYWVWQWNTSPGVDPGLPDGIDQYYTTCIDVDVVDTVANAQAEADFALGPQQDAMSIAVSDFASRTALMTDVVEGEVGPVFNATPTATGAPSGTAAPPPAQTTLARAPSGNSSATPNIPTLTDPGDDSVVTVTDTVVVTVTAPAVASQVTPRAAHMARHGVKFRGRFIRD</sequence>
<accession>A0A6A6IAC7</accession>